<feature type="transmembrane region" description="Helical" evidence="1">
    <location>
        <begin position="97"/>
        <end position="115"/>
    </location>
</feature>
<dbReference type="EMBL" id="LGRX02033290">
    <property type="protein sequence ID" value="KAK3241860.1"/>
    <property type="molecule type" value="Genomic_DNA"/>
</dbReference>
<sequence>MGGATAGTYYNLSRANQSETTNALAPLEGLDINGFADGGYPFYFDAGVTGARALQLLTMLQQSLYMDHQTHAMHVRMLTWNAQRRCLTSIRVEFRRAVGSGAFRALAYITPYSFVYMDDQWTTMAIWYTLWLLLLYLIFFREFLSQRGVVVATSAQRRLQGGEAAKLECTGEVVTLRGGDDFAGVWLYS</sequence>
<dbReference type="AlphaFoldDB" id="A0AAE0BU14"/>
<keyword evidence="1" id="KW-0472">Membrane</keyword>
<evidence type="ECO:0000256" key="1">
    <source>
        <dbReference type="SAM" id="Phobius"/>
    </source>
</evidence>
<evidence type="ECO:0000313" key="2">
    <source>
        <dbReference type="EMBL" id="KAK3241860.1"/>
    </source>
</evidence>
<evidence type="ECO:0000313" key="3">
    <source>
        <dbReference type="Proteomes" id="UP001190700"/>
    </source>
</evidence>
<keyword evidence="3" id="KW-1185">Reference proteome</keyword>
<reference evidence="2 3" key="1">
    <citation type="journal article" date="2015" name="Genome Biol. Evol.">
        <title>Comparative Genomics of a Bacterivorous Green Alga Reveals Evolutionary Causalities and Consequences of Phago-Mixotrophic Mode of Nutrition.</title>
        <authorList>
            <person name="Burns J.A."/>
            <person name="Paasch A."/>
            <person name="Narechania A."/>
            <person name="Kim E."/>
        </authorList>
    </citation>
    <scope>NUCLEOTIDE SEQUENCE [LARGE SCALE GENOMIC DNA]</scope>
    <source>
        <strain evidence="2 3">PLY_AMNH</strain>
    </source>
</reference>
<organism evidence="2 3">
    <name type="scientific">Cymbomonas tetramitiformis</name>
    <dbReference type="NCBI Taxonomy" id="36881"/>
    <lineage>
        <taxon>Eukaryota</taxon>
        <taxon>Viridiplantae</taxon>
        <taxon>Chlorophyta</taxon>
        <taxon>Pyramimonadophyceae</taxon>
        <taxon>Pyramimonadales</taxon>
        <taxon>Pyramimonadaceae</taxon>
        <taxon>Cymbomonas</taxon>
    </lineage>
</organism>
<feature type="transmembrane region" description="Helical" evidence="1">
    <location>
        <begin position="121"/>
        <end position="139"/>
    </location>
</feature>
<accession>A0AAE0BU14</accession>
<dbReference type="Proteomes" id="UP001190700">
    <property type="component" value="Unassembled WGS sequence"/>
</dbReference>
<comment type="caution">
    <text evidence="2">The sequence shown here is derived from an EMBL/GenBank/DDBJ whole genome shotgun (WGS) entry which is preliminary data.</text>
</comment>
<proteinExistence type="predicted"/>
<keyword evidence="1" id="KW-1133">Transmembrane helix</keyword>
<keyword evidence="1" id="KW-0812">Transmembrane</keyword>
<gene>
    <name evidence="2" type="ORF">CYMTET_48406</name>
</gene>
<protein>
    <submittedName>
        <fullName evidence="2">Uncharacterized protein</fullName>
    </submittedName>
</protein>
<name>A0AAE0BU14_9CHLO</name>